<dbReference type="EMBL" id="JAYWIO010000003">
    <property type="protein sequence ID" value="KAK7274822.1"/>
    <property type="molecule type" value="Genomic_DNA"/>
</dbReference>
<accession>A0AAN9ID15</accession>
<sequence>MSHYVIESNFILTYGAYFRVLLIHEKFLKTVKMILNQVLLWKRRFYEKNGFHNLEINKYRCHQVCRCAILDLSIPFSNLDPSFHTAWPLYFVPTTDSHSELLALSFPVPFPLHVLPHLLLSQSFLLISVAYSFPLTFNFS</sequence>
<organism evidence="1 2">
    <name type="scientific">Crotalaria pallida</name>
    <name type="common">Smooth rattlebox</name>
    <name type="synonym">Crotalaria striata</name>
    <dbReference type="NCBI Taxonomy" id="3830"/>
    <lineage>
        <taxon>Eukaryota</taxon>
        <taxon>Viridiplantae</taxon>
        <taxon>Streptophyta</taxon>
        <taxon>Embryophyta</taxon>
        <taxon>Tracheophyta</taxon>
        <taxon>Spermatophyta</taxon>
        <taxon>Magnoliopsida</taxon>
        <taxon>eudicotyledons</taxon>
        <taxon>Gunneridae</taxon>
        <taxon>Pentapetalae</taxon>
        <taxon>rosids</taxon>
        <taxon>fabids</taxon>
        <taxon>Fabales</taxon>
        <taxon>Fabaceae</taxon>
        <taxon>Papilionoideae</taxon>
        <taxon>50 kb inversion clade</taxon>
        <taxon>genistoids sensu lato</taxon>
        <taxon>core genistoids</taxon>
        <taxon>Crotalarieae</taxon>
        <taxon>Crotalaria</taxon>
    </lineage>
</organism>
<evidence type="ECO:0000313" key="2">
    <source>
        <dbReference type="Proteomes" id="UP001372338"/>
    </source>
</evidence>
<dbReference type="Proteomes" id="UP001372338">
    <property type="component" value="Unassembled WGS sequence"/>
</dbReference>
<gene>
    <name evidence="1" type="ORF">RIF29_15921</name>
</gene>
<keyword evidence="2" id="KW-1185">Reference proteome</keyword>
<proteinExistence type="predicted"/>
<reference evidence="1 2" key="1">
    <citation type="submission" date="2024-01" db="EMBL/GenBank/DDBJ databases">
        <title>The genomes of 5 underutilized Papilionoideae crops provide insights into root nodulation and disease resistanc.</title>
        <authorList>
            <person name="Yuan L."/>
        </authorList>
    </citation>
    <scope>NUCLEOTIDE SEQUENCE [LARGE SCALE GENOMIC DNA]</scope>
    <source>
        <strain evidence="1">ZHUSHIDOU_FW_LH</strain>
        <tissue evidence="1">Leaf</tissue>
    </source>
</reference>
<dbReference type="AlphaFoldDB" id="A0AAN9ID15"/>
<protein>
    <submittedName>
        <fullName evidence="1">Uncharacterized protein</fullName>
    </submittedName>
</protein>
<evidence type="ECO:0000313" key="1">
    <source>
        <dbReference type="EMBL" id="KAK7274822.1"/>
    </source>
</evidence>
<comment type="caution">
    <text evidence="1">The sequence shown here is derived from an EMBL/GenBank/DDBJ whole genome shotgun (WGS) entry which is preliminary data.</text>
</comment>
<name>A0AAN9ID15_CROPI</name>